<comment type="similarity">
    <text evidence="1 10">Belongs to the Arg-specific ADP-ribosyltransferase family.</text>
</comment>
<dbReference type="PANTHER" id="PTHR10339">
    <property type="entry name" value="ADP-RIBOSYLTRANSFERASE"/>
    <property type="match status" value="1"/>
</dbReference>
<dbReference type="FunFam" id="3.90.176.10:FF:000001">
    <property type="entry name" value="NAD(P)(+)--arginine ADP-ribosyltransferase"/>
    <property type="match status" value="1"/>
</dbReference>
<organism evidence="11 12">
    <name type="scientific">Mastacembelus armatus</name>
    <name type="common">zig-zag eel</name>
    <dbReference type="NCBI Taxonomy" id="205130"/>
    <lineage>
        <taxon>Eukaryota</taxon>
        <taxon>Metazoa</taxon>
        <taxon>Chordata</taxon>
        <taxon>Craniata</taxon>
        <taxon>Vertebrata</taxon>
        <taxon>Euteleostomi</taxon>
        <taxon>Actinopterygii</taxon>
        <taxon>Neopterygii</taxon>
        <taxon>Teleostei</taxon>
        <taxon>Neoteleostei</taxon>
        <taxon>Acanthomorphata</taxon>
        <taxon>Anabantaria</taxon>
        <taxon>Synbranchiformes</taxon>
        <taxon>Mastacembelidae</taxon>
        <taxon>Mastacembelus</taxon>
    </lineage>
</organism>
<dbReference type="EC" id="2.4.2.31" evidence="10"/>
<keyword evidence="12" id="KW-1185">Reference proteome</keyword>
<keyword evidence="8" id="KW-1015">Disulfide bond</keyword>
<dbReference type="Proteomes" id="UP000261640">
    <property type="component" value="Unplaced"/>
</dbReference>
<keyword evidence="4" id="KW-0548">Nucleotidyltransferase</keyword>
<dbReference type="PANTHER" id="PTHR10339:SF27">
    <property type="entry name" value="NAD(P)(+)--ARGININE ADP-RIBOSYLTRANSFERASE"/>
    <property type="match status" value="1"/>
</dbReference>
<evidence type="ECO:0000256" key="4">
    <source>
        <dbReference type="ARBA" id="ARBA00022695"/>
    </source>
</evidence>
<dbReference type="GO" id="GO:0106274">
    <property type="term" value="F:NAD+-protein-arginine ADP-ribosyltransferase activity"/>
    <property type="evidence" value="ECO:0007669"/>
    <property type="project" value="UniProtKB-EC"/>
</dbReference>
<keyword evidence="3 10" id="KW-0808">Transferase</keyword>
<dbReference type="PRINTS" id="PR00970">
    <property type="entry name" value="RIBTRNSFRASE"/>
</dbReference>
<dbReference type="InterPro" id="IPR050999">
    <property type="entry name" value="ADP-ribosyltransferase_ARG"/>
</dbReference>
<reference evidence="11" key="1">
    <citation type="submission" date="2025-08" db="UniProtKB">
        <authorList>
            <consortium name="Ensembl"/>
        </authorList>
    </citation>
    <scope>IDENTIFICATION</scope>
</reference>
<feature type="chain" id="PRO_5031609047" description="NAD(P)(+)--arginine ADP-ribosyltransferase" evidence="10">
    <location>
        <begin position="23"/>
        <end position="265"/>
    </location>
</feature>
<keyword evidence="5 10" id="KW-0732">Signal</keyword>
<evidence type="ECO:0000256" key="3">
    <source>
        <dbReference type="ARBA" id="ARBA00022679"/>
    </source>
</evidence>
<feature type="signal peptide" evidence="10">
    <location>
        <begin position="1"/>
        <end position="22"/>
    </location>
</feature>
<protein>
    <recommendedName>
        <fullName evidence="10">NAD(P)(+)--arginine ADP-ribosyltransferase</fullName>
        <ecNumber evidence="10">2.4.2.31</ecNumber>
    </recommendedName>
    <alternativeName>
        <fullName evidence="10">Mono(ADP-ribosyl)transferase</fullName>
    </alternativeName>
</protein>
<evidence type="ECO:0000313" key="12">
    <source>
        <dbReference type="Proteomes" id="UP000261640"/>
    </source>
</evidence>
<evidence type="ECO:0000256" key="7">
    <source>
        <dbReference type="ARBA" id="ARBA00023027"/>
    </source>
</evidence>
<dbReference type="GO" id="GO:0016779">
    <property type="term" value="F:nucleotidyltransferase activity"/>
    <property type="evidence" value="ECO:0007669"/>
    <property type="project" value="UniProtKB-KW"/>
</dbReference>
<evidence type="ECO:0000256" key="8">
    <source>
        <dbReference type="ARBA" id="ARBA00023157"/>
    </source>
</evidence>
<comment type="catalytic activity">
    <reaction evidence="9 10">
        <text>L-arginyl-[protein] + NAD(+) = N(omega)-(ADP-D-ribosyl)-L-arginyl-[protein] + nicotinamide + H(+)</text>
        <dbReference type="Rhea" id="RHEA:19149"/>
        <dbReference type="Rhea" id="RHEA-COMP:10532"/>
        <dbReference type="Rhea" id="RHEA-COMP:15087"/>
        <dbReference type="ChEBI" id="CHEBI:15378"/>
        <dbReference type="ChEBI" id="CHEBI:17154"/>
        <dbReference type="ChEBI" id="CHEBI:29965"/>
        <dbReference type="ChEBI" id="CHEBI:57540"/>
        <dbReference type="ChEBI" id="CHEBI:142554"/>
        <dbReference type="EC" id="2.4.2.31"/>
    </reaction>
</comment>
<dbReference type="PROSITE" id="PS51996">
    <property type="entry name" value="TR_MART"/>
    <property type="match status" value="1"/>
</dbReference>
<dbReference type="GeneTree" id="ENSGT01030000234601"/>
<dbReference type="Ensembl" id="ENSMAMT00000024379.2">
    <property type="protein sequence ID" value="ENSMAMP00000023769.2"/>
    <property type="gene ID" value="ENSMAMG00000024758.1"/>
</dbReference>
<dbReference type="GO" id="GO:0003950">
    <property type="term" value="F:NAD+ poly-ADP-ribosyltransferase activity"/>
    <property type="evidence" value="ECO:0007669"/>
    <property type="project" value="TreeGrafter"/>
</dbReference>
<evidence type="ECO:0000256" key="1">
    <source>
        <dbReference type="ARBA" id="ARBA00009558"/>
    </source>
</evidence>
<evidence type="ECO:0000313" key="11">
    <source>
        <dbReference type="Ensembl" id="ENSMAMP00000023769.2"/>
    </source>
</evidence>
<evidence type="ECO:0000256" key="10">
    <source>
        <dbReference type="RuleBase" id="RU361228"/>
    </source>
</evidence>
<proteinExistence type="inferred from homology"/>
<evidence type="ECO:0000256" key="6">
    <source>
        <dbReference type="ARBA" id="ARBA00022857"/>
    </source>
</evidence>
<evidence type="ECO:0000256" key="9">
    <source>
        <dbReference type="ARBA" id="ARBA00047597"/>
    </source>
</evidence>
<dbReference type="AlphaFoldDB" id="A0A3Q3MT06"/>
<keyword evidence="6 10" id="KW-0521">NADP</keyword>
<dbReference type="SUPFAM" id="SSF56399">
    <property type="entry name" value="ADP-ribosylation"/>
    <property type="match status" value="1"/>
</dbReference>
<dbReference type="Pfam" id="PF01129">
    <property type="entry name" value="ART"/>
    <property type="match status" value="1"/>
</dbReference>
<dbReference type="InParanoid" id="A0A3Q3MT06"/>
<name>A0A3Q3MT06_9TELE</name>
<dbReference type="Gene3D" id="3.90.176.10">
    <property type="entry name" value="Toxin ADP-ribosyltransferase, Chain A, domain 1"/>
    <property type="match status" value="1"/>
</dbReference>
<dbReference type="FunCoup" id="A0A3Q3MT06">
    <property type="interactions" value="1157"/>
</dbReference>
<keyword evidence="2 10" id="KW-0328">Glycosyltransferase</keyword>
<sequence length="265" mass="30961">HLSFYGHIFLLNCLFLLHPAEHIIPLDMALKSVDDMYQGCNDKMKAKAREVYLPNEKNINSDFTKAWDDAELNYKKKYKKKRRPSTGLEKEQALAIYVYTLEKPNVYVDFNNAVRTQRSEYNTKFTYHALHFFLTDALQALKKKHENCLTVFRRVNTHFSQNVLNMEIRFGSFASSSLGKYPQERFGDKSCFEIETCFGADISLYSKYTESEGEVLIPPYEIFKVIDIKTRSKQKVLPCEVVYKLKSTRTPVSYLNCALFPNKQY</sequence>
<accession>A0A3Q3MT06</accession>
<reference evidence="11" key="2">
    <citation type="submission" date="2025-09" db="UniProtKB">
        <authorList>
            <consortium name="Ensembl"/>
        </authorList>
    </citation>
    <scope>IDENTIFICATION</scope>
</reference>
<evidence type="ECO:0000256" key="5">
    <source>
        <dbReference type="ARBA" id="ARBA00022729"/>
    </source>
</evidence>
<evidence type="ECO:0000256" key="2">
    <source>
        <dbReference type="ARBA" id="ARBA00022676"/>
    </source>
</evidence>
<dbReference type="InterPro" id="IPR000768">
    <property type="entry name" value="ART"/>
</dbReference>
<keyword evidence="7 10" id="KW-0520">NAD</keyword>